<sequence>MDWVYSKEIGHGGFATVHLTAPAETCPSDHPPLMAVKFSDAALSSSLRHKRRVLSELGDCPRIVRCFNHPLTAEHRGKELYNVLLEYVASGSLANSMKSMGSPSRSPRSDPTRWNQLMKRSLSSFSL</sequence>
<protein>
    <recommendedName>
        <fullName evidence="3">Protein kinase domain-containing protein</fullName>
    </recommendedName>
</protein>
<evidence type="ECO:0000313" key="4">
    <source>
        <dbReference type="EMBL" id="KAL3749235.1"/>
    </source>
</evidence>
<dbReference type="PROSITE" id="PS00107">
    <property type="entry name" value="PROTEIN_KINASE_ATP"/>
    <property type="match status" value="1"/>
</dbReference>
<evidence type="ECO:0000259" key="3">
    <source>
        <dbReference type="PROSITE" id="PS50011"/>
    </source>
</evidence>
<proteinExistence type="predicted"/>
<feature type="binding site" evidence="1">
    <location>
        <position position="37"/>
    </location>
    <ligand>
        <name>ATP</name>
        <dbReference type="ChEBI" id="CHEBI:30616"/>
    </ligand>
</feature>
<dbReference type="InterPro" id="IPR000719">
    <property type="entry name" value="Prot_kinase_dom"/>
</dbReference>
<dbReference type="AlphaFoldDB" id="A0ABD3LLQ6"/>
<keyword evidence="5" id="KW-1185">Reference proteome</keyword>
<dbReference type="PANTHER" id="PTHR48011">
    <property type="entry name" value="CCR4-NOT TRANSCRIPTIONAL COMPLEX SUBUNIT CAF120-RELATED"/>
    <property type="match status" value="1"/>
</dbReference>
<keyword evidence="1" id="KW-0067">ATP-binding</keyword>
<dbReference type="InterPro" id="IPR017441">
    <property type="entry name" value="Protein_kinase_ATP_BS"/>
</dbReference>
<feature type="region of interest" description="Disordered" evidence="2">
    <location>
        <begin position="95"/>
        <end position="115"/>
    </location>
</feature>
<evidence type="ECO:0000256" key="1">
    <source>
        <dbReference type="PROSITE-ProRule" id="PRU10141"/>
    </source>
</evidence>
<dbReference type="EMBL" id="JBJKBG010000002">
    <property type="protein sequence ID" value="KAL3749235.1"/>
    <property type="molecule type" value="Genomic_DNA"/>
</dbReference>
<feature type="domain" description="Protein kinase" evidence="3">
    <location>
        <begin position="3"/>
        <end position="127"/>
    </location>
</feature>
<dbReference type="PANTHER" id="PTHR48011:SF18">
    <property type="entry name" value="MITOGEN-ACTIVATED PROTEIN KINASE KINASE KINASE 19-RELATED"/>
    <property type="match status" value="1"/>
</dbReference>
<dbReference type="Gene3D" id="1.10.510.10">
    <property type="entry name" value="Transferase(Phosphotransferase) domain 1"/>
    <property type="match status" value="1"/>
</dbReference>
<name>A0ABD3LLQ6_EUCGL</name>
<dbReference type="GO" id="GO:0005524">
    <property type="term" value="F:ATP binding"/>
    <property type="evidence" value="ECO:0007669"/>
    <property type="project" value="UniProtKB-UniRule"/>
</dbReference>
<evidence type="ECO:0000256" key="2">
    <source>
        <dbReference type="SAM" id="MobiDB-lite"/>
    </source>
</evidence>
<organism evidence="4 5">
    <name type="scientific">Eucalyptus globulus</name>
    <name type="common">Tasmanian blue gum</name>
    <dbReference type="NCBI Taxonomy" id="34317"/>
    <lineage>
        <taxon>Eukaryota</taxon>
        <taxon>Viridiplantae</taxon>
        <taxon>Streptophyta</taxon>
        <taxon>Embryophyta</taxon>
        <taxon>Tracheophyta</taxon>
        <taxon>Spermatophyta</taxon>
        <taxon>Magnoliopsida</taxon>
        <taxon>eudicotyledons</taxon>
        <taxon>Gunneridae</taxon>
        <taxon>Pentapetalae</taxon>
        <taxon>rosids</taxon>
        <taxon>malvids</taxon>
        <taxon>Myrtales</taxon>
        <taxon>Myrtaceae</taxon>
        <taxon>Myrtoideae</taxon>
        <taxon>Eucalypteae</taxon>
        <taxon>Eucalyptus</taxon>
    </lineage>
</organism>
<dbReference type="PROSITE" id="PS50011">
    <property type="entry name" value="PROTEIN_KINASE_DOM"/>
    <property type="match status" value="1"/>
</dbReference>
<accession>A0ABD3LLQ6</accession>
<dbReference type="InterPro" id="IPR052751">
    <property type="entry name" value="Plant_MAPKKK"/>
</dbReference>
<comment type="caution">
    <text evidence="4">The sequence shown here is derived from an EMBL/GenBank/DDBJ whole genome shotgun (WGS) entry which is preliminary data.</text>
</comment>
<dbReference type="SUPFAM" id="SSF56112">
    <property type="entry name" value="Protein kinase-like (PK-like)"/>
    <property type="match status" value="1"/>
</dbReference>
<dbReference type="Proteomes" id="UP001634007">
    <property type="component" value="Unassembled WGS sequence"/>
</dbReference>
<dbReference type="InterPro" id="IPR011009">
    <property type="entry name" value="Kinase-like_dom_sf"/>
</dbReference>
<keyword evidence="1" id="KW-0547">Nucleotide-binding</keyword>
<gene>
    <name evidence="4" type="ORF">ACJRO7_010348</name>
</gene>
<reference evidence="4 5" key="1">
    <citation type="submission" date="2024-11" db="EMBL/GenBank/DDBJ databases">
        <title>Chromosome-level genome assembly of Eucalyptus globulus Labill. provides insights into its genome evolution.</title>
        <authorList>
            <person name="Li X."/>
        </authorList>
    </citation>
    <scope>NUCLEOTIDE SEQUENCE [LARGE SCALE GENOMIC DNA]</scope>
    <source>
        <strain evidence="4">CL2024</strain>
        <tissue evidence="4">Fresh tender leaves</tissue>
    </source>
</reference>
<evidence type="ECO:0000313" key="5">
    <source>
        <dbReference type="Proteomes" id="UP001634007"/>
    </source>
</evidence>
<feature type="compositionally biased region" description="Low complexity" evidence="2">
    <location>
        <begin position="96"/>
        <end position="106"/>
    </location>
</feature>